<evidence type="ECO:0000256" key="9">
    <source>
        <dbReference type="SAM" id="Phobius"/>
    </source>
</evidence>
<evidence type="ECO:0000256" key="7">
    <source>
        <dbReference type="ARBA" id="ARBA00023306"/>
    </source>
</evidence>
<proteinExistence type="predicted"/>
<dbReference type="Pfam" id="PF08478">
    <property type="entry name" value="POTRA_1"/>
    <property type="match status" value="1"/>
</dbReference>
<keyword evidence="6 9" id="KW-0472">Membrane</keyword>
<keyword evidence="2" id="KW-1003">Cell membrane</keyword>
<evidence type="ECO:0000256" key="1">
    <source>
        <dbReference type="ARBA" id="ARBA00004370"/>
    </source>
</evidence>
<dbReference type="RefSeq" id="WP_114671999.1">
    <property type="nucleotide sequence ID" value="NZ_CP031158.1"/>
</dbReference>
<evidence type="ECO:0000256" key="4">
    <source>
        <dbReference type="ARBA" id="ARBA00022692"/>
    </source>
</evidence>
<evidence type="ECO:0000259" key="10">
    <source>
        <dbReference type="PROSITE" id="PS51779"/>
    </source>
</evidence>
<dbReference type="Gene3D" id="3.10.20.310">
    <property type="entry name" value="membrane protein fhac"/>
    <property type="match status" value="1"/>
</dbReference>
<comment type="subcellular location">
    <subcellularLocation>
        <location evidence="1">Membrane</location>
    </subcellularLocation>
</comment>
<evidence type="ECO:0000256" key="3">
    <source>
        <dbReference type="ARBA" id="ARBA00022618"/>
    </source>
</evidence>
<dbReference type="InterPro" id="IPR034746">
    <property type="entry name" value="POTRA"/>
</dbReference>
<dbReference type="GO" id="GO:0016020">
    <property type="term" value="C:membrane"/>
    <property type="evidence" value="ECO:0007669"/>
    <property type="project" value="UniProtKB-SubCell"/>
</dbReference>
<keyword evidence="4 9" id="KW-0812">Transmembrane</keyword>
<evidence type="ECO:0000313" key="11">
    <source>
        <dbReference type="EMBL" id="AXG99126.1"/>
    </source>
</evidence>
<feature type="compositionally biased region" description="Pro residues" evidence="8">
    <location>
        <begin position="63"/>
        <end position="81"/>
    </location>
</feature>
<evidence type="ECO:0000313" key="12">
    <source>
        <dbReference type="Proteomes" id="UP000253744"/>
    </source>
</evidence>
<feature type="domain" description="POTRA" evidence="10">
    <location>
        <begin position="113"/>
        <end position="183"/>
    </location>
</feature>
<dbReference type="STRING" id="1288484.GCA_000348665_01193"/>
<evidence type="ECO:0000256" key="5">
    <source>
        <dbReference type="ARBA" id="ARBA00022989"/>
    </source>
</evidence>
<feature type="region of interest" description="Disordered" evidence="8">
    <location>
        <begin position="1"/>
        <end position="88"/>
    </location>
</feature>
<feature type="transmembrane region" description="Helical" evidence="9">
    <location>
        <begin position="93"/>
        <end position="110"/>
    </location>
</feature>
<sequence>MKDDPRPAPPPPADARSPRPPRLDFDLNDFSAPRPAGQEPPASRPEPASAAAGAAPGARGADVPPPGAAPATKSPPVPARPSPRRPRRALRPGWWVLGAALLAGLLYLSWTQVPVRQVVVSGNTRLTAEQVRRLAGLPVGEAPFGWLYYGRWKAKGLLASPWVASAEVVRQFPDTVRIQVNERRPLARWNRPGKPPLLLAEDGTALPVGPGVTPGNVAALPVISGWGPERLTEALRLTRALSRYTVQSVTYTPSGLSAQTATGTAWGGDLETFVKYAGSIGMYPNKKIHIYPWGVSVQE</sequence>
<dbReference type="AlphaFoldDB" id="A0A345IHF4"/>
<reference evidence="11 12" key="1">
    <citation type="submission" date="2018-07" db="EMBL/GenBank/DDBJ databases">
        <title>Complete Genome and Methylome Analysis of Deinococcus wulumuqiensis NEB 479.</title>
        <authorList>
            <person name="Fomenkov A."/>
            <person name="Luyten Y."/>
            <person name="Vincze T."/>
            <person name="Anton B.P."/>
            <person name="Clark T."/>
            <person name="Roberts R.J."/>
            <person name="Morgan R.D."/>
        </authorList>
    </citation>
    <scope>NUCLEOTIDE SEQUENCE [LARGE SCALE GENOMIC DNA]</scope>
    <source>
        <strain evidence="11 12">NEB 479</strain>
    </source>
</reference>
<feature type="compositionally biased region" description="Low complexity" evidence="8">
    <location>
        <begin position="39"/>
        <end position="62"/>
    </location>
</feature>
<dbReference type="PANTHER" id="PTHR35851:SF1">
    <property type="entry name" value="CELL DIVISION PROTEIN FTSQ"/>
    <property type="match status" value="1"/>
</dbReference>
<name>A0A345IHF4_9DEIO</name>
<dbReference type="PROSITE" id="PS51779">
    <property type="entry name" value="POTRA"/>
    <property type="match status" value="1"/>
</dbReference>
<dbReference type="InterPro" id="IPR026579">
    <property type="entry name" value="FtsQ"/>
</dbReference>
<dbReference type="InterPro" id="IPR013685">
    <property type="entry name" value="POTRA_FtsQ_type"/>
</dbReference>
<organism evidence="11 12">
    <name type="scientific">Deinococcus wulumuqiensis</name>
    <dbReference type="NCBI Taxonomy" id="980427"/>
    <lineage>
        <taxon>Bacteria</taxon>
        <taxon>Thermotogati</taxon>
        <taxon>Deinococcota</taxon>
        <taxon>Deinococci</taxon>
        <taxon>Deinococcales</taxon>
        <taxon>Deinococcaceae</taxon>
        <taxon>Deinococcus</taxon>
    </lineage>
</organism>
<keyword evidence="3 11" id="KW-0132">Cell division</keyword>
<dbReference type="KEGG" id="dwu:DVJ83_08070"/>
<accession>A0A345IHF4</accession>
<evidence type="ECO:0000256" key="6">
    <source>
        <dbReference type="ARBA" id="ARBA00023136"/>
    </source>
</evidence>
<evidence type="ECO:0000256" key="8">
    <source>
        <dbReference type="SAM" id="MobiDB-lite"/>
    </source>
</evidence>
<keyword evidence="5 9" id="KW-1133">Transmembrane helix</keyword>
<dbReference type="GO" id="GO:0090529">
    <property type="term" value="P:cell septum assembly"/>
    <property type="evidence" value="ECO:0007669"/>
    <property type="project" value="InterPro"/>
</dbReference>
<dbReference type="PANTHER" id="PTHR35851">
    <property type="entry name" value="CELL DIVISION PROTEIN FTSQ"/>
    <property type="match status" value="1"/>
</dbReference>
<gene>
    <name evidence="11" type="ORF">DVJ83_08070</name>
</gene>
<dbReference type="Proteomes" id="UP000253744">
    <property type="component" value="Chromosome"/>
</dbReference>
<evidence type="ECO:0000256" key="2">
    <source>
        <dbReference type="ARBA" id="ARBA00022475"/>
    </source>
</evidence>
<protein>
    <submittedName>
        <fullName evidence="11">Cell division protein FtsQ/DivIB</fullName>
    </submittedName>
</protein>
<keyword evidence="7" id="KW-0131">Cell cycle</keyword>
<dbReference type="EMBL" id="CP031158">
    <property type="protein sequence ID" value="AXG99126.1"/>
    <property type="molecule type" value="Genomic_DNA"/>
</dbReference>